<dbReference type="PRINTS" id="PR01438">
    <property type="entry name" value="UNVRSLSTRESS"/>
</dbReference>
<dbReference type="InterPro" id="IPR006016">
    <property type="entry name" value="UspA"/>
</dbReference>
<dbReference type="PANTHER" id="PTHR46268:SF24">
    <property type="entry name" value="UNIVERSAL STRESS PROTEIN"/>
    <property type="match status" value="1"/>
</dbReference>
<reference evidence="3 4" key="2">
    <citation type="journal article" date="2015" name="Stand. Genomic Sci.">
        <title>The complete genome sequence of the rumen methanogen Methanosarcina barkeri CM1.</title>
        <authorList>
            <person name="Lambie S.C."/>
            <person name="Kelly W.J."/>
            <person name="Leahy S.C."/>
            <person name="Li D."/>
            <person name="Reilly K."/>
            <person name="McAllister T.A."/>
            <person name="Valle E.R."/>
            <person name="Attwood G.T."/>
            <person name="Altermann E."/>
        </authorList>
    </citation>
    <scope>NUCLEOTIDE SEQUENCE [LARGE SCALE GENOMIC DNA]</scope>
    <source>
        <strain evidence="3 4">CM1</strain>
    </source>
</reference>
<dbReference type="PATRIC" id="fig|796385.3.peg.83"/>
<sequence>MGDFNLEDKSYDKIMIATDGSKQVEKAIEAAVQLAKITGARLYSVYVIASAGYTPRNFGWEESLREILEAEAKKAVTFVEEAGKVSGVKVEPVILEGHPADRIMKFAEQEDMDLIVMGTLGRTGLNRFLLGSIAENVVRHSKTPVMVVKGEAENEN</sequence>
<dbReference type="Proteomes" id="UP000035331">
    <property type="component" value="Chromosome"/>
</dbReference>
<organism evidence="3 4">
    <name type="scientific">Methanosarcina barkeri CM1</name>
    <dbReference type="NCBI Taxonomy" id="796385"/>
    <lineage>
        <taxon>Archaea</taxon>
        <taxon>Methanobacteriati</taxon>
        <taxon>Methanobacteriota</taxon>
        <taxon>Stenosarchaea group</taxon>
        <taxon>Methanomicrobia</taxon>
        <taxon>Methanosarcinales</taxon>
        <taxon>Methanosarcinaceae</taxon>
        <taxon>Methanosarcina</taxon>
    </lineage>
</organism>
<name>A0A0G3C5D8_METBA</name>
<accession>A0A0G3C5D8</accession>
<dbReference type="Gene3D" id="3.40.50.620">
    <property type="entry name" value="HUPs"/>
    <property type="match status" value="1"/>
</dbReference>
<dbReference type="PIRSF" id="PIRSF006276">
    <property type="entry name" value="UspA"/>
    <property type="match status" value="1"/>
</dbReference>
<dbReference type="InterPro" id="IPR014729">
    <property type="entry name" value="Rossmann-like_a/b/a_fold"/>
</dbReference>
<proteinExistence type="inferred from homology"/>
<gene>
    <name evidence="3" type="primary">uspA2</name>
    <name evidence="3" type="ORF">MCM1_0073</name>
</gene>
<reference evidence="4" key="1">
    <citation type="submission" date="2014-06" db="EMBL/GenBank/DDBJ databases">
        <title>The complete genome sequence of Methanosarcina barkeri CM1.</title>
        <authorList>
            <consortium name="Pastoral Greenhouse Gas Research Consortium"/>
            <person name="Lambie S.C."/>
            <person name="Leahy S.C."/>
            <person name="Kelly W.J."/>
            <person name="Li D."/>
            <person name="Reilly K."/>
            <person name="Attwood G.T."/>
            <person name="Altermann E."/>
        </authorList>
    </citation>
    <scope>NUCLEOTIDE SEQUENCE [LARGE SCALE GENOMIC DNA]</scope>
    <source>
        <strain evidence="4">CM1</strain>
    </source>
</reference>
<evidence type="ECO:0000313" key="4">
    <source>
        <dbReference type="Proteomes" id="UP000035331"/>
    </source>
</evidence>
<dbReference type="PANTHER" id="PTHR46268">
    <property type="entry name" value="STRESS RESPONSE PROTEIN NHAX"/>
    <property type="match status" value="1"/>
</dbReference>
<evidence type="ECO:0000256" key="1">
    <source>
        <dbReference type="ARBA" id="ARBA00008791"/>
    </source>
</evidence>
<protein>
    <submittedName>
        <fullName evidence="3">Universal stress protein UspA2</fullName>
    </submittedName>
</protein>
<dbReference type="AlphaFoldDB" id="A0A0G3C5D8"/>
<dbReference type="EMBL" id="CP008746">
    <property type="protein sequence ID" value="AKJ37199.1"/>
    <property type="molecule type" value="Genomic_DNA"/>
</dbReference>
<evidence type="ECO:0000313" key="3">
    <source>
        <dbReference type="EMBL" id="AKJ37199.1"/>
    </source>
</evidence>
<dbReference type="SUPFAM" id="SSF52402">
    <property type="entry name" value="Adenine nucleotide alpha hydrolases-like"/>
    <property type="match status" value="1"/>
</dbReference>
<feature type="domain" description="UspA" evidence="2">
    <location>
        <begin position="11"/>
        <end position="149"/>
    </location>
</feature>
<dbReference type="InterPro" id="IPR006015">
    <property type="entry name" value="Universal_stress_UspA"/>
</dbReference>
<evidence type="ECO:0000259" key="2">
    <source>
        <dbReference type="Pfam" id="PF00582"/>
    </source>
</evidence>
<dbReference type="CDD" id="cd00293">
    <property type="entry name" value="USP-like"/>
    <property type="match status" value="1"/>
</dbReference>
<comment type="similarity">
    <text evidence="1">Belongs to the universal stress protein A family.</text>
</comment>
<dbReference type="Pfam" id="PF00582">
    <property type="entry name" value="Usp"/>
    <property type="match status" value="1"/>
</dbReference>